<dbReference type="CDD" id="cd01347">
    <property type="entry name" value="ligand_gated_channel"/>
    <property type="match status" value="1"/>
</dbReference>
<feature type="signal peptide" evidence="16">
    <location>
        <begin position="1"/>
        <end position="24"/>
    </location>
</feature>
<dbReference type="Gene3D" id="2.60.40.1120">
    <property type="entry name" value="Carboxypeptidase-like, regulatory domain"/>
    <property type="match status" value="1"/>
</dbReference>
<proteinExistence type="inferred from homology"/>
<dbReference type="PANTHER" id="PTHR32552:SF68">
    <property type="entry name" value="FERRICHROME OUTER MEMBRANE TRANSPORTER_PHAGE RECEPTOR"/>
    <property type="match status" value="1"/>
</dbReference>
<organism evidence="19 20">
    <name type="scientific">Chitinophaga terrae</name>
    <name type="common">ex Kim and Jung 2007</name>
    <dbReference type="NCBI Taxonomy" id="408074"/>
    <lineage>
        <taxon>Bacteria</taxon>
        <taxon>Pseudomonadati</taxon>
        <taxon>Bacteroidota</taxon>
        <taxon>Chitinophagia</taxon>
        <taxon>Chitinophagales</taxon>
        <taxon>Chitinophagaceae</taxon>
        <taxon>Chitinophaga</taxon>
    </lineage>
</organism>
<name>A0A1H4FMI7_9BACT</name>
<evidence type="ECO:0000256" key="5">
    <source>
        <dbReference type="ARBA" id="ARBA00022496"/>
    </source>
</evidence>
<comment type="similarity">
    <text evidence="2 14 15">Belongs to the TonB-dependent receptor family.</text>
</comment>
<dbReference type="GO" id="GO:0015344">
    <property type="term" value="F:siderophore uptake transmembrane transporter activity"/>
    <property type="evidence" value="ECO:0007669"/>
    <property type="project" value="TreeGrafter"/>
</dbReference>
<dbReference type="EMBL" id="FNRL01000026">
    <property type="protein sequence ID" value="SEA98485.1"/>
    <property type="molecule type" value="Genomic_DNA"/>
</dbReference>
<evidence type="ECO:0000256" key="7">
    <source>
        <dbReference type="ARBA" id="ARBA00022729"/>
    </source>
</evidence>
<keyword evidence="4 14" id="KW-1134">Transmembrane beta strand</keyword>
<evidence type="ECO:0000256" key="16">
    <source>
        <dbReference type="SAM" id="SignalP"/>
    </source>
</evidence>
<evidence type="ECO:0000256" key="9">
    <source>
        <dbReference type="ARBA" id="ARBA00023065"/>
    </source>
</evidence>
<dbReference type="InterPro" id="IPR036942">
    <property type="entry name" value="Beta-barrel_TonB_sf"/>
</dbReference>
<dbReference type="PROSITE" id="PS52016">
    <property type="entry name" value="TONB_DEPENDENT_REC_3"/>
    <property type="match status" value="1"/>
</dbReference>
<comment type="subcellular location">
    <subcellularLocation>
        <location evidence="1 14">Cell outer membrane</location>
        <topology evidence="1 14">Multi-pass membrane protein</topology>
    </subcellularLocation>
</comment>
<dbReference type="Gene3D" id="2.170.130.10">
    <property type="entry name" value="TonB-dependent receptor, plug domain"/>
    <property type="match status" value="1"/>
</dbReference>
<keyword evidence="10 15" id="KW-0798">TonB box</keyword>
<dbReference type="NCBIfam" id="TIGR01783">
    <property type="entry name" value="TonB-siderophor"/>
    <property type="match status" value="1"/>
</dbReference>
<dbReference type="GO" id="GO:0030246">
    <property type="term" value="F:carbohydrate binding"/>
    <property type="evidence" value="ECO:0007669"/>
    <property type="project" value="InterPro"/>
</dbReference>
<dbReference type="InterPro" id="IPR012910">
    <property type="entry name" value="Plug_dom"/>
</dbReference>
<evidence type="ECO:0000256" key="14">
    <source>
        <dbReference type="PROSITE-ProRule" id="PRU01360"/>
    </source>
</evidence>
<evidence type="ECO:0000256" key="10">
    <source>
        <dbReference type="ARBA" id="ARBA00023077"/>
    </source>
</evidence>
<evidence type="ECO:0000256" key="11">
    <source>
        <dbReference type="ARBA" id="ARBA00023136"/>
    </source>
</evidence>
<keyword evidence="6 14" id="KW-0812">Transmembrane</keyword>
<dbReference type="InterPro" id="IPR010105">
    <property type="entry name" value="TonB_sidphr_rcpt"/>
</dbReference>
<evidence type="ECO:0000256" key="3">
    <source>
        <dbReference type="ARBA" id="ARBA00022448"/>
    </source>
</evidence>
<evidence type="ECO:0000256" key="1">
    <source>
        <dbReference type="ARBA" id="ARBA00004571"/>
    </source>
</evidence>
<keyword evidence="11 14" id="KW-0472">Membrane</keyword>
<evidence type="ECO:0000313" key="20">
    <source>
        <dbReference type="Proteomes" id="UP000199656"/>
    </source>
</evidence>
<dbReference type="GO" id="GO:0038023">
    <property type="term" value="F:signaling receptor activity"/>
    <property type="evidence" value="ECO:0007669"/>
    <property type="project" value="InterPro"/>
</dbReference>
<dbReference type="SUPFAM" id="SSF49452">
    <property type="entry name" value="Starch-binding domain-like"/>
    <property type="match status" value="1"/>
</dbReference>
<reference evidence="20" key="1">
    <citation type="submission" date="2016-10" db="EMBL/GenBank/DDBJ databases">
        <authorList>
            <person name="Varghese N."/>
            <person name="Submissions S."/>
        </authorList>
    </citation>
    <scope>NUCLEOTIDE SEQUENCE [LARGE SCALE GENOMIC DNA]</scope>
    <source>
        <strain evidence="20">DSM 23920</strain>
    </source>
</reference>
<dbReference type="InterPro" id="IPR013784">
    <property type="entry name" value="Carb-bd-like_fold"/>
</dbReference>
<keyword evidence="8" id="KW-0408">Iron</keyword>
<evidence type="ECO:0000256" key="13">
    <source>
        <dbReference type="ARBA" id="ARBA00023237"/>
    </source>
</evidence>
<keyword evidence="20" id="KW-1185">Reference proteome</keyword>
<dbReference type="OrthoDB" id="9775095at2"/>
<dbReference type="PANTHER" id="PTHR32552">
    <property type="entry name" value="FERRICHROME IRON RECEPTOR-RELATED"/>
    <property type="match status" value="1"/>
</dbReference>
<dbReference type="InterPro" id="IPR000531">
    <property type="entry name" value="Beta-barrel_TonB"/>
</dbReference>
<evidence type="ECO:0000313" key="19">
    <source>
        <dbReference type="EMBL" id="SEA98485.1"/>
    </source>
</evidence>
<dbReference type="GO" id="GO:0015891">
    <property type="term" value="P:siderophore transport"/>
    <property type="evidence" value="ECO:0007669"/>
    <property type="project" value="InterPro"/>
</dbReference>
<dbReference type="InterPro" id="IPR037066">
    <property type="entry name" value="Plug_dom_sf"/>
</dbReference>
<dbReference type="Pfam" id="PF07715">
    <property type="entry name" value="Plug"/>
    <property type="match status" value="1"/>
</dbReference>
<evidence type="ECO:0000259" key="17">
    <source>
        <dbReference type="Pfam" id="PF00593"/>
    </source>
</evidence>
<feature type="domain" description="TonB-dependent receptor-like beta-barrel" evidence="17">
    <location>
        <begin position="338"/>
        <end position="759"/>
    </location>
</feature>
<evidence type="ECO:0000256" key="6">
    <source>
        <dbReference type="ARBA" id="ARBA00022692"/>
    </source>
</evidence>
<evidence type="ECO:0000256" key="2">
    <source>
        <dbReference type="ARBA" id="ARBA00009810"/>
    </source>
</evidence>
<dbReference type="STRING" id="408074.SAMN05660909_04544"/>
<evidence type="ECO:0000256" key="12">
    <source>
        <dbReference type="ARBA" id="ARBA00023170"/>
    </source>
</evidence>
<feature type="domain" description="TonB-dependent receptor plug" evidence="18">
    <location>
        <begin position="139"/>
        <end position="237"/>
    </location>
</feature>
<evidence type="ECO:0000259" key="18">
    <source>
        <dbReference type="Pfam" id="PF07715"/>
    </source>
</evidence>
<gene>
    <name evidence="19" type="ORF">SAMN05660909_04544</name>
</gene>
<dbReference type="Pfam" id="PF13715">
    <property type="entry name" value="CarbopepD_reg_2"/>
    <property type="match status" value="1"/>
</dbReference>
<keyword evidence="3 14" id="KW-0813">Transport</keyword>
<keyword evidence="7 16" id="KW-0732">Signal</keyword>
<dbReference type="Gene3D" id="2.40.170.20">
    <property type="entry name" value="TonB-dependent receptor, beta-barrel domain"/>
    <property type="match status" value="1"/>
</dbReference>
<keyword evidence="12" id="KW-0675">Receptor</keyword>
<protein>
    <submittedName>
        <fullName evidence="19">Iron complex outermembrane recepter protein</fullName>
    </submittedName>
</protein>
<dbReference type="Pfam" id="PF00593">
    <property type="entry name" value="TonB_dep_Rec_b-barrel"/>
    <property type="match status" value="1"/>
</dbReference>
<sequence length="792" mass="88905">MNQNYGRFLLIPVLFFAILSGARAADILSAIRGKVVTADGLPAAYVTVRIQNTNHGALSDANGDFVIKKIKPGRYILEASYLGYRTARQEVVVEADKITHVRIPLTATGQEMKEFIVIGESKRYNVSTVSSSLRLSSPLVEIPQNIQEVTKDVLADQQVLDMQEGVTRNVSGAQRIGHWDMYSRINVRGSQITAFRNGMNVVSSPWSPLAEDMSMVERIEFVKGPAGFMLSNGEPGGLYNVVTKKPTGVKQGEVNLTLGSFETYRAAVDLDGKLSKDGKLLYRLNIMGQLKNGYRDFDYTNRYSIAPVIKYLVDDKSSLTVEYDLQYMQLPVIGGNYGFSKKGYADLPINFTTIEPNMDPTNIYDHSLMVNFDHQFNVDWKLTAQAGYFRYNQVGQSMWPTGFTTPGNDSLIQRSINNWDALGLNRSGQVFVTGKFNTGSLSHKILGGVDLKYSDYFADWSQAAKFGDSTFNIYNPKHGGVVQPKWDRSVNIRQRGVQYTLGYNALYLQDEIGLLNDKLRVTLAGRYTTNKYVNPYEGSYTDSKFTPRFGVSYSLDKHTAAYFVYDVYFMANPGLDWQKKNFKPLTGDNIEVGVKRDWFSGRLTSTVSLYQMTKNNVLTQDLDHPDPVTNRPIYSRTNGQQKIKGLEVDVQGQVVKNLNVVVNYAYTDAVISKDDVKSFEGNAVSGTAKHIQNTWLTYTLDATALKGLRASLGYQYQVGRVAGMVYDKSENFLPDYFRLDAGLGYQFNKININLLVNNLLDKYLYTGAPTSGLYCWQVEPGRNLRLNVGYRF</sequence>
<evidence type="ECO:0000256" key="15">
    <source>
        <dbReference type="RuleBase" id="RU003357"/>
    </source>
</evidence>
<feature type="chain" id="PRO_5011719752" evidence="16">
    <location>
        <begin position="25"/>
        <end position="792"/>
    </location>
</feature>
<dbReference type="GO" id="GO:0009279">
    <property type="term" value="C:cell outer membrane"/>
    <property type="evidence" value="ECO:0007669"/>
    <property type="project" value="UniProtKB-SubCell"/>
</dbReference>
<dbReference type="Proteomes" id="UP000199656">
    <property type="component" value="Unassembled WGS sequence"/>
</dbReference>
<dbReference type="AlphaFoldDB" id="A0A1H4FMI7"/>
<dbReference type="SUPFAM" id="SSF56935">
    <property type="entry name" value="Porins"/>
    <property type="match status" value="1"/>
</dbReference>
<keyword evidence="9" id="KW-0406">Ion transport</keyword>
<evidence type="ECO:0000256" key="4">
    <source>
        <dbReference type="ARBA" id="ARBA00022452"/>
    </source>
</evidence>
<evidence type="ECO:0000256" key="8">
    <source>
        <dbReference type="ARBA" id="ARBA00023004"/>
    </source>
</evidence>
<keyword evidence="13 14" id="KW-0998">Cell outer membrane</keyword>
<accession>A0A1H4FMI7</accession>
<dbReference type="InterPro" id="IPR039426">
    <property type="entry name" value="TonB-dep_rcpt-like"/>
</dbReference>
<dbReference type="RefSeq" id="WP_089764490.1">
    <property type="nucleotide sequence ID" value="NZ_BKAT01000007.1"/>
</dbReference>
<keyword evidence="5" id="KW-0410">Iron transport</keyword>